<evidence type="ECO:0000313" key="3">
    <source>
        <dbReference type="Proteomes" id="UP000054928"/>
    </source>
</evidence>
<sequence length="376" mass="43115">MRSWVLLVCGMSACVVLASRENRLLGLIESVDPHPVVANNMFASKVVEDSPNVRTKDEEARTFQETIEKYVALIKVILNQEHPEAYFNKANLGEIIKSQRTTSTLIPWVRHVVAYRSVLGHDYYTEEQFYELLKKWTDEEFVMKFCQDIKRNPEFAEFAEEMMTFLWLKSKMSPEQVGDILLSGEKSVPDKDALLNKVLQYSHKYRNLMLTNGEALGNLNSEVYMYRILGLLRTIKKDEELKVWLESVQAEDGLKTFAGNLAGALERDIMNRQDLMSSQSLTDLGIKMVFTKLDLTPTRQSLNPEKFFQWLRFCALSSKEKTDPAELSGLIDTILELLESVYPKNNLASLFDDISNVSDMKTLADQMENALRHTEA</sequence>
<name>A0A0P1A6H7_PLAHL</name>
<feature type="chain" id="PRO_5006058415" evidence="1">
    <location>
        <begin position="19"/>
        <end position="376"/>
    </location>
</feature>
<dbReference type="AlphaFoldDB" id="A0A0P1A6H7"/>
<dbReference type="OMA" id="VANNMFA"/>
<keyword evidence="3" id="KW-1185">Reference proteome</keyword>
<dbReference type="GeneID" id="36395155"/>
<accession>A0A0P1A6H7</accession>
<reference evidence="3" key="1">
    <citation type="submission" date="2014-09" db="EMBL/GenBank/DDBJ databases">
        <authorList>
            <person name="Sharma Rahul"/>
            <person name="Thines Marco"/>
        </authorList>
    </citation>
    <scope>NUCLEOTIDE SEQUENCE [LARGE SCALE GENOMIC DNA]</scope>
</reference>
<feature type="signal peptide" evidence="1">
    <location>
        <begin position="1"/>
        <end position="18"/>
    </location>
</feature>
<organism evidence="2 3">
    <name type="scientific">Plasmopara halstedii</name>
    <name type="common">Downy mildew of sunflower</name>
    <dbReference type="NCBI Taxonomy" id="4781"/>
    <lineage>
        <taxon>Eukaryota</taxon>
        <taxon>Sar</taxon>
        <taxon>Stramenopiles</taxon>
        <taxon>Oomycota</taxon>
        <taxon>Peronosporomycetes</taxon>
        <taxon>Peronosporales</taxon>
        <taxon>Peronosporaceae</taxon>
        <taxon>Plasmopara</taxon>
    </lineage>
</organism>
<keyword evidence="1" id="KW-0732">Signal</keyword>
<protein>
    <submittedName>
        <fullName evidence="2">RxLR-like protein</fullName>
    </submittedName>
</protein>
<evidence type="ECO:0000256" key="1">
    <source>
        <dbReference type="SAM" id="SignalP"/>
    </source>
</evidence>
<dbReference type="RefSeq" id="XP_024572136.1">
    <property type="nucleotide sequence ID" value="XM_024727837.1"/>
</dbReference>
<dbReference type="Proteomes" id="UP000054928">
    <property type="component" value="Unassembled WGS sequence"/>
</dbReference>
<proteinExistence type="predicted"/>
<dbReference type="EMBL" id="CCYD01000109">
    <property type="protein sequence ID" value="CEG35767.1"/>
    <property type="molecule type" value="Genomic_DNA"/>
</dbReference>
<evidence type="ECO:0000313" key="2">
    <source>
        <dbReference type="EMBL" id="CEG35767.1"/>
    </source>
</evidence>